<dbReference type="Pfam" id="PF00582">
    <property type="entry name" value="Usp"/>
    <property type="match status" value="2"/>
</dbReference>
<evidence type="ECO:0000259" key="4">
    <source>
        <dbReference type="Pfam" id="PF00582"/>
    </source>
</evidence>
<feature type="domain" description="UspA" evidence="4">
    <location>
        <begin position="15"/>
        <end position="154"/>
    </location>
</feature>
<dbReference type="PANTHER" id="PTHR46268">
    <property type="entry name" value="STRESS RESPONSE PROTEIN NHAX"/>
    <property type="match status" value="1"/>
</dbReference>
<comment type="similarity">
    <text evidence="1">Belongs to the universal stress protein A family.</text>
</comment>
<dbReference type="Gene3D" id="3.40.50.620">
    <property type="entry name" value="HUPs"/>
    <property type="match status" value="2"/>
</dbReference>
<keyword evidence="3" id="KW-0067">ATP-binding</keyword>
<feature type="domain" description="UspA" evidence="4">
    <location>
        <begin position="169"/>
        <end position="314"/>
    </location>
</feature>
<dbReference type="AlphaFoldDB" id="A0A6J4UMM9"/>
<evidence type="ECO:0000256" key="1">
    <source>
        <dbReference type="ARBA" id="ARBA00008791"/>
    </source>
</evidence>
<keyword evidence="2" id="KW-0547">Nucleotide-binding</keyword>
<evidence type="ECO:0000256" key="3">
    <source>
        <dbReference type="ARBA" id="ARBA00022840"/>
    </source>
</evidence>
<dbReference type="PRINTS" id="PR01438">
    <property type="entry name" value="UNVRSLSTRESS"/>
</dbReference>
<organism evidence="5">
    <name type="scientific">uncultured Thermomicrobiales bacterium</name>
    <dbReference type="NCBI Taxonomy" id="1645740"/>
    <lineage>
        <taxon>Bacteria</taxon>
        <taxon>Pseudomonadati</taxon>
        <taxon>Thermomicrobiota</taxon>
        <taxon>Thermomicrobia</taxon>
        <taxon>Thermomicrobiales</taxon>
        <taxon>environmental samples</taxon>
    </lineage>
</organism>
<dbReference type="CDD" id="cd00293">
    <property type="entry name" value="USP-like"/>
    <property type="match status" value="2"/>
</dbReference>
<gene>
    <name evidence="5" type="ORF">AVDCRST_MAG70-1115</name>
</gene>
<dbReference type="InterPro" id="IPR014729">
    <property type="entry name" value="Rossmann-like_a/b/a_fold"/>
</dbReference>
<dbReference type="InterPro" id="IPR006016">
    <property type="entry name" value="UspA"/>
</dbReference>
<sequence length="318" mass="32983">MSDQTSDQGTTPFVILVPTDGSAISNRALLHALTLASTGTDVTLLRVIEQAEPIRDLWGHVEETGDERTRALLARAKHDLDALRDATPHPSGVTITDLVRAGDPTEQIGQVATEMGADIVVMGSHGRGAAGRATFGSVADAVSRSPGPPLMVVRTGQDDATHIVPGPVRRLVVPLDGSEVSRRALPVAVAMARRLGVPVALLMAVEQPRVGTPAFGVESFSAMGMTGLGEQMTDSARDVLAAARDDVITAGITPEQVTTEVISGSPAAVIEAATGAGDIIVMASRGTGGVERLLLGSVAERLTRHARCPVVLVREPAD</sequence>
<protein>
    <recommendedName>
        <fullName evidence="4">UspA domain-containing protein</fullName>
    </recommendedName>
</protein>
<name>A0A6J4UMM9_9BACT</name>
<dbReference type="InterPro" id="IPR006015">
    <property type="entry name" value="Universal_stress_UspA"/>
</dbReference>
<proteinExistence type="inferred from homology"/>
<dbReference type="GO" id="GO:0005524">
    <property type="term" value="F:ATP binding"/>
    <property type="evidence" value="ECO:0007669"/>
    <property type="project" value="UniProtKB-KW"/>
</dbReference>
<dbReference type="SUPFAM" id="SSF52402">
    <property type="entry name" value="Adenine nucleotide alpha hydrolases-like"/>
    <property type="match status" value="2"/>
</dbReference>
<accession>A0A6J4UMM9</accession>
<evidence type="ECO:0000256" key="2">
    <source>
        <dbReference type="ARBA" id="ARBA00022741"/>
    </source>
</evidence>
<reference evidence="5" key="1">
    <citation type="submission" date="2020-02" db="EMBL/GenBank/DDBJ databases">
        <authorList>
            <person name="Meier V. D."/>
        </authorList>
    </citation>
    <scope>NUCLEOTIDE SEQUENCE</scope>
    <source>
        <strain evidence="5">AVDCRST_MAG70</strain>
    </source>
</reference>
<evidence type="ECO:0000313" key="5">
    <source>
        <dbReference type="EMBL" id="CAA9553486.1"/>
    </source>
</evidence>
<dbReference type="EMBL" id="CADCWH010000175">
    <property type="protein sequence ID" value="CAA9553486.1"/>
    <property type="molecule type" value="Genomic_DNA"/>
</dbReference>
<dbReference type="PANTHER" id="PTHR46268:SF27">
    <property type="entry name" value="UNIVERSAL STRESS PROTEIN RV2623"/>
    <property type="match status" value="1"/>
</dbReference>